<dbReference type="Pfam" id="PF03134">
    <property type="entry name" value="TB2_DP1_HVA22"/>
    <property type="match status" value="1"/>
</dbReference>
<comment type="caution">
    <text evidence="7">The sequence shown here is derived from an EMBL/GenBank/DDBJ whole genome shotgun (WGS) entry which is preliminary data.</text>
</comment>
<dbReference type="Proteomes" id="UP001321473">
    <property type="component" value="Unassembled WGS sequence"/>
</dbReference>
<comment type="similarity">
    <text evidence="2 6">Belongs to the DP1 family.</text>
</comment>
<dbReference type="InterPro" id="IPR004345">
    <property type="entry name" value="TB2_DP1_HVA22"/>
</dbReference>
<keyword evidence="8" id="KW-1185">Reference proteome</keyword>
<evidence type="ECO:0000313" key="8">
    <source>
        <dbReference type="Proteomes" id="UP001321473"/>
    </source>
</evidence>
<name>A0AAQ4DM95_AMBAM</name>
<proteinExistence type="inferred from homology"/>
<gene>
    <name evidence="7" type="ORF">V5799_033808</name>
</gene>
<reference evidence="7 8" key="1">
    <citation type="journal article" date="2023" name="Arcadia Sci">
        <title>De novo assembly of a long-read Amblyomma americanum tick genome.</title>
        <authorList>
            <person name="Chou S."/>
            <person name="Poskanzer K.E."/>
            <person name="Rollins M."/>
            <person name="Thuy-Boun P.S."/>
        </authorList>
    </citation>
    <scope>NUCLEOTIDE SEQUENCE [LARGE SCALE GENOMIC DNA]</scope>
    <source>
        <strain evidence="7">F_SG_1</strain>
        <tissue evidence="7">Salivary glands</tissue>
    </source>
</reference>
<evidence type="ECO:0000256" key="2">
    <source>
        <dbReference type="ARBA" id="ARBA00008573"/>
    </source>
</evidence>
<dbReference type="AlphaFoldDB" id="A0AAQ4DM95"/>
<organism evidence="7 8">
    <name type="scientific">Amblyomma americanum</name>
    <name type="common">Lone star tick</name>
    <dbReference type="NCBI Taxonomy" id="6943"/>
    <lineage>
        <taxon>Eukaryota</taxon>
        <taxon>Metazoa</taxon>
        <taxon>Ecdysozoa</taxon>
        <taxon>Arthropoda</taxon>
        <taxon>Chelicerata</taxon>
        <taxon>Arachnida</taxon>
        <taxon>Acari</taxon>
        <taxon>Parasitiformes</taxon>
        <taxon>Ixodida</taxon>
        <taxon>Ixodoidea</taxon>
        <taxon>Ixodidae</taxon>
        <taxon>Amblyomminae</taxon>
        <taxon>Amblyomma</taxon>
    </lineage>
</organism>
<feature type="non-terminal residue" evidence="7">
    <location>
        <position position="1"/>
    </location>
</feature>
<keyword evidence="5 6" id="KW-0472">Membrane</keyword>
<protein>
    <recommendedName>
        <fullName evidence="6">Receptor expression-enhancing protein</fullName>
    </recommendedName>
</protein>
<feature type="transmembrane region" description="Helical" evidence="6">
    <location>
        <begin position="85"/>
        <end position="111"/>
    </location>
</feature>
<dbReference type="GO" id="GO:0016020">
    <property type="term" value="C:membrane"/>
    <property type="evidence" value="ECO:0007669"/>
    <property type="project" value="UniProtKB-SubCell"/>
</dbReference>
<evidence type="ECO:0000256" key="6">
    <source>
        <dbReference type="RuleBase" id="RU362006"/>
    </source>
</evidence>
<feature type="transmembrane region" description="Helical" evidence="6">
    <location>
        <begin position="57"/>
        <end position="73"/>
    </location>
</feature>
<accession>A0AAQ4DM95</accession>
<dbReference type="PANTHER" id="PTHR12300">
    <property type="entry name" value="HVA22-LIKE PROTEINS"/>
    <property type="match status" value="1"/>
</dbReference>
<evidence type="ECO:0000313" key="7">
    <source>
        <dbReference type="EMBL" id="KAK8763585.1"/>
    </source>
</evidence>
<evidence type="ECO:0000256" key="4">
    <source>
        <dbReference type="ARBA" id="ARBA00022989"/>
    </source>
</evidence>
<evidence type="ECO:0000256" key="5">
    <source>
        <dbReference type="ARBA" id="ARBA00023136"/>
    </source>
</evidence>
<dbReference type="EMBL" id="JARKHS020029204">
    <property type="protein sequence ID" value="KAK8763585.1"/>
    <property type="molecule type" value="Genomic_DNA"/>
</dbReference>
<sequence>SNTYGEVLQSLLYIIRLMRSGQVQLGLLVLYSQRNDICLQRCFHNIENSTKNDDSRWIVFWVIFGLFGVMDHFNDQIREHFPLFWLFKLLFLTWCLAPTNTNGVTTIYFHLLYPLFLGVNDPCTTVPNFGDGQELCNRIWQRCYPWAP</sequence>
<comment type="subcellular location">
    <subcellularLocation>
        <location evidence="1 6">Membrane</location>
        <topology evidence="1 6">Multi-pass membrane protein</topology>
    </subcellularLocation>
</comment>
<keyword evidence="4 6" id="KW-1133">Transmembrane helix</keyword>
<dbReference type="PANTHER" id="PTHR12300:SF161">
    <property type="entry name" value="RECEPTOR EXPRESSION-ENHANCING PROTEIN"/>
    <property type="match status" value="1"/>
</dbReference>
<keyword evidence="3 6" id="KW-0812">Transmembrane</keyword>
<evidence type="ECO:0000256" key="3">
    <source>
        <dbReference type="ARBA" id="ARBA00022692"/>
    </source>
</evidence>
<evidence type="ECO:0000256" key="1">
    <source>
        <dbReference type="ARBA" id="ARBA00004141"/>
    </source>
</evidence>